<dbReference type="EMBL" id="JAGFNK010000596">
    <property type="protein sequence ID" value="KAI9447234.1"/>
    <property type="molecule type" value="Genomic_DNA"/>
</dbReference>
<comment type="caution">
    <text evidence="1">The sequence shown here is derived from an EMBL/GenBank/DDBJ whole genome shotgun (WGS) entry which is preliminary data.</text>
</comment>
<keyword evidence="2" id="KW-1185">Reference proteome</keyword>
<name>A0ACC0TTJ6_9AGAM</name>
<gene>
    <name evidence="1" type="ORF">F5148DRAFT_1020465</name>
</gene>
<proteinExistence type="predicted"/>
<evidence type="ECO:0000313" key="1">
    <source>
        <dbReference type="EMBL" id="KAI9447234.1"/>
    </source>
</evidence>
<accession>A0ACC0TTJ6</accession>
<protein>
    <submittedName>
        <fullName evidence="1">Uncharacterized protein</fullName>
    </submittedName>
</protein>
<dbReference type="Proteomes" id="UP001207468">
    <property type="component" value="Unassembled WGS sequence"/>
</dbReference>
<evidence type="ECO:0000313" key="2">
    <source>
        <dbReference type="Proteomes" id="UP001207468"/>
    </source>
</evidence>
<reference evidence="1" key="1">
    <citation type="submission" date="2021-03" db="EMBL/GenBank/DDBJ databases">
        <title>Evolutionary priming and transition to the ectomycorrhizal habit in an iconic lineage of mushroom-forming fungi: is preadaptation a requirement?</title>
        <authorList>
            <consortium name="DOE Joint Genome Institute"/>
            <person name="Looney B.P."/>
            <person name="Miyauchi S."/>
            <person name="Morin E."/>
            <person name="Drula E."/>
            <person name="Courty P.E."/>
            <person name="Chicoki N."/>
            <person name="Fauchery L."/>
            <person name="Kohler A."/>
            <person name="Kuo A."/>
            <person name="LaButti K."/>
            <person name="Pangilinan J."/>
            <person name="Lipzen A."/>
            <person name="Riley R."/>
            <person name="Andreopoulos W."/>
            <person name="He G."/>
            <person name="Johnson J."/>
            <person name="Barry K.W."/>
            <person name="Grigoriev I.V."/>
            <person name="Nagy L."/>
            <person name="Hibbett D."/>
            <person name="Henrissat B."/>
            <person name="Matheny P.B."/>
            <person name="Labbe J."/>
            <person name="Martin A.F."/>
        </authorList>
    </citation>
    <scope>NUCLEOTIDE SEQUENCE</scope>
    <source>
        <strain evidence="1">BPL698</strain>
    </source>
</reference>
<sequence length="563" mass="62576">MPSSRRGSGSVTLPSGQVLAIHTRTQDEEDLPHATKKTMADHLRKYETIFTLTPPRMRMIVDAFKDTLELGLEKPKQVVPMIPTFVFGWPTGEETGEFLSVDLGGTNLRVCLVTLQGNGKFEITQSKYRLTEEQKQEDGQKLFDFCAECLKTFLETNLGEGYVKEGQKLPLGFTFSYPCSQERIDHGELIRWTKGFGALNTEGRDVAAMFRESLEKYNVQAELTALINDTTGTLIASSYVNPRTRIAVIFGTGCNAAYMERVGEIHKIKNLGIDDEAQMAINCEWGAFDSFEHEHLPRTKYDQIIDETSNKPGEQAFEKLISGRYLGEILRLVICELIDEGVLFLGQNTYKVEIPYALDTAFLSLMESDPTEELLMIIGIFTHFFALETTLAERQFFRALAKLVGRRAARLSACGIAAIVSKMGYLDAGCSVGADGSLYNKYPGFADRVHEGLQDIFGDKGRNIITYHAEDGSGVGSAIIAGTRGSVTTLSRSSTSSSFLCFASYDKDQKRKRIVFERLSVQLSPSRKTRESQTEGTGVERRRDGDDVCTSNKITPLCGPNFI</sequence>
<organism evidence="1 2">
    <name type="scientific">Russula earlei</name>
    <dbReference type="NCBI Taxonomy" id="71964"/>
    <lineage>
        <taxon>Eukaryota</taxon>
        <taxon>Fungi</taxon>
        <taxon>Dikarya</taxon>
        <taxon>Basidiomycota</taxon>
        <taxon>Agaricomycotina</taxon>
        <taxon>Agaricomycetes</taxon>
        <taxon>Russulales</taxon>
        <taxon>Russulaceae</taxon>
        <taxon>Russula</taxon>
    </lineage>
</organism>